<gene>
    <name evidence="1" type="ORF">SAMN04488128_102102</name>
</gene>
<accession>A0A1T4Q0H2</accession>
<dbReference type="EMBL" id="FUWZ01000002">
    <property type="protein sequence ID" value="SJZ97229.1"/>
    <property type="molecule type" value="Genomic_DNA"/>
</dbReference>
<keyword evidence="2" id="KW-1185">Reference proteome</keyword>
<evidence type="ECO:0000313" key="1">
    <source>
        <dbReference type="EMBL" id="SJZ97229.1"/>
    </source>
</evidence>
<dbReference type="AlphaFoldDB" id="A0A1T4Q0H2"/>
<name>A0A1T4Q0H2_9BACT</name>
<organism evidence="1 2">
    <name type="scientific">Chitinophaga eiseniae</name>
    <dbReference type="NCBI Taxonomy" id="634771"/>
    <lineage>
        <taxon>Bacteria</taxon>
        <taxon>Pseudomonadati</taxon>
        <taxon>Bacteroidota</taxon>
        <taxon>Chitinophagia</taxon>
        <taxon>Chitinophagales</taxon>
        <taxon>Chitinophagaceae</taxon>
        <taxon>Chitinophaga</taxon>
    </lineage>
</organism>
<dbReference type="OrthoDB" id="5948153at2"/>
<proteinExistence type="predicted"/>
<evidence type="ECO:0000313" key="2">
    <source>
        <dbReference type="Proteomes" id="UP000190367"/>
    </source>
</evidence>
<dbReference type="Proteomes" id="UP000190367">
    <property type="component" value="Unassembled WGS sequence"/>
</dbReference>
<dbReference type="RefSeq" id="WP_078668694.1">
    <property type="nucleotide sequence ID" value="NZ_FUWZ01000002.1"/>
</dbReference>
<protein>
    <submittedName>
        <fullName evidence="1">Uncharacterized protein</fullName>
    </submittedName>
</protein>
<reference evidence="2" key="1">
    <citation type="submission" date="2017-02" db="EMBL/GenBank/DDBJ databases">
        <authorList>
            <person name="Varghese N."/>
            <person name="Submissions S."/>
        </authorList>
    </citation>
    <scope>NUCLEOTIDE SEQUENCE [LARGE SCALE GENOMIC DNA]</scope>
    <source>
        <strain evidence="2">DSM 22224</strain>
    </source>
</reference>
<sequence length="94" mass="10460">MKQLLFFLLLMGLFPGEQGQAPAPAQLRECDSREHTISVPWKLGGPGTQTITAVAPEQDHQTITLKREGFSEGFYDNDARKKGWIKIPSPGYLC</sequence>